<dbReference type="Proteomes" id="UP001060919">
    <property type="component" value="Chromosome"/>
</dbReference>
<gene>
    <name evidence="1" type="ORF">AsAng_0055000</name>
</gene>
<protein>
    <submittedName>
        <fullName evidence="1">PQQ-binding-like beta-propeller repeat protein</fullName>
    </submittedName>
</protein>
<organism evidence="1 2">
    <name type="scientific">Aureispira anguillae</name>
    <dbReference type="NCBI Taxonomy" id="2864201"/>
    <lineage>
        <taxon>Bacteria</taxon>
        <taxon>Pseudomonadati</taxon>
        <taxon>Bacteroidota</taxon>
        <taxon>Saprospiria</taxon>
        <taxon>Saprospirales</taxon>
        <taxon>Saprospiraceae</taxon>
        <taxon>Aureispira</taxon>
    </lineage>
</organism>
<sequence>MKLLNTIDLMDIAFNKAYDEDNVYFRMDSSIIAIESASGKLLWEYAIEYASPVGTHLIWVFDECIVYGAIDRSTGHQVFGLLNKNGEELKVIKTPHRIYNKGINNKEEQTLSFVSLHTEHNTRYYCVFNPQSGAINEIKKIENTVEFPFFENENLLFGGSDGVFLVRQDSIEKVYDKNILHVVHFEDQTWIVEALEDSSMFGIKKWNQTNDLIFSFENEALQKSTFSNIQVFEDKMYITLGDGGGMNCYDLTTGKLRWQFGKDKMTINSYTITQNQVFVVAETLEADLQISIIDAMNGSLIDKVDTDIEPEYITHINDNIYLSGLLGMQVYTLATV</sequence>
<dbReference type="KEGG" id="aup:AsAng_0055000"/>
<keyword evidence="2" id="KW-1185">Reference proteome</keyword>
<evidence type="ECO:0000313" key="1">
    <source>
        <dbReference type="EMBL" id="BDS14719.1"/>
    </source>
</evidence>
<dbReference type="Gene3D" id="2.130.10.10">
    <property type="entry name" value="YVTN repeat-like/Quinoprotein amine dehydrogenase"/>
    <property type="match status" value="1"/>
</dbReference>
<name>A0A915YKJ7_9BACT</name>
<dbReference type="RefSeq" id="WP_264789932.1">
    <property type="nucleotide sequence ID" value="NZ_AP026867.1"/>
</dbReference>
<accession>A0A915YKJ7</accession>
<dbReference type="EMBL" id="AP026867">
    <property type="protein sequence ID" value="BDS14719.1"/>
    <property type="molecule type" value="Genomic_DNA"/>
</dbReference>
<dbReference type="InterPro" id="IPR015943">
    <property type="entry name" value="WD40/YVTN_repeat-like_dom_sf"/>
</dbReference>
<dbReference type="InterPro" id="IPR011047">
    <property type="entry name" value="Quinoprotein_ADH-like_sf"/>
</dbReference>
<dbReference type="AlphaFoldDB" id="A0A915YKJ7"/>
<proteinExistence type="predicted"/>
<evidence type="ECO:0000313" key="2">
    <source>
        <dbReference type="Proteomes" id="UP001060919"/>
    </source>
</evidence>
<dbReference type="SUPFAM" id="SSF50998">
    <property type="entry name" value="Quinoprotein alcohol dehydrogenase-like"/>
    <property type="match status" value="1"/>
</dbReference>
<reference evidence="1" key="1">
    <citation type="submission" date="2022-09" db="EMBL/GenBank/DDBJ databases">
        <title>Aureispira anguillicida sp. nov., isolated from Leptocephalus of Japanese eel Anguilla japonica.</title>
        <authorList>
            <person name="Yuasa K."/>
            <person name="Mekata T."/>
            <person name="Ikunari K."/>
        </authorList>
    </citation>
    <scope>NUCLEOTIDE SEQUENCE</scope>
    <source>
        <strain evidence="1">EL160426</strain>
    </source>
</reference>